<comment type="similarity">
    <text evidence="2">Belongs to the zinc-containing alcohol dehydrogenase family.</text>
</comment>
<dbReference type="Pfam" id="PF00107">
    <property type="entry name" value="ADH_zinc_N"/>
    <property type="match status" value="1"/>
</dbReference>
<feature type="domain" description="Alcohol dehydrogenase-like N-terminal" evidence="9">
    <location>
        <begin position="33"/>
        <end position="143"/>
    </location>
</feature>
<evidence type="ECO:0000256" key="3">
    <source>
        <dbReference type="ARBA" id="ARBA00013190"/>
    </source>
</evidence>
<dbReference type="CDD" id="cd08231">
    <property type="entry name" value="MDR_TM0436_like"/>
    <property type="match status" value="1"/>
</dbReference>
<evidence type="ECO:0000256" key="4">
    <source>
        <dbReference type="ARBA" id="ARBA00022723"/>
    </source>
</evidence>
<evidence type="ECO:0000256" key="5">
    <source>
        <dbReference type="ARBA" id="ARBA00022833"/>
    </source>
</evidence>
<feature type="domain" description="Alcohol dehydrogenase-like C-terminal" evidence="8">
    <location>
        <begin position="191"/>
        <end position="313"/>
    </location>
</feature>
<keyword evidence="7" id="KW-0520">NAD</keyword>
<protein>
    <recommendedName>
        <fullName evidence="3">alcohol dehydrogenase</fullName>
        <ecNumber evidence="3">1.1.1.1</ecNumber>
    </recommendedName>
</protein>
<evidence type="ECO:0000256" key="6">
    <source>
        <dbReference type="ARBA" id="ARBA00023002"/>
    </source>
</evidence>
<keyword evidence="5" id="KW-0862">Zinc</keyword>
<dbReference type="Pfam" id="PF08240">
    <property type="entry name" value="ADH_N"/>
    <property type="match status" value="1"/>
</dbReference>
<comment type="cofactor">
    <cofactor evidence="1">
        <name>Zn(2+)</name>
        <dbReference type="ChEBI" id="CHEBI:29105"/>
    </cofactor>
</comment>
<dbReference type="Gene3D" id="3.40.50.720">
    <property type="entry name" value="NAD(P)-binding Rossmann-like Domain"/>
    <property type="match status" value="1"/>
</dbReference>
<keyword evidence="6" id="KW-0560">Oxidoreductase</keyword>
<dbReference type="PANTHER" id="PTHR42940:SF3">
    <property type="entry name" value="ALCOHOL DEHYDROGENASE 1-RELATED"/>
    <property type="match status" value="1"/>
</dbReference>
<dbReference type="Proteomes" id="UP000316859">
    <property type="component" value="Unassembled WGS sequence"/>
</dbReference>
<keyword evidence="11" id="KW-1185">Reference proteome</keyword>
<dbReference type="InterPro" id="IPR011032">
    <property type="entry name" value="GroES-like_sf"/>
</dbReference>
<keyword evidence="4" id="KW-0479">Metal-binding</keyword>
<sequence length="352" mass="37306">MHESMNTEPINALVWTGGDHFELVACPFPKLADGETLIRLTTATICGSDRHTVSGRRSQPCPSVLGHEGVGVIQKTNNPVLAEGQRVTFSVTAPCLECDRCSSGRTAKCRSVMKTGHEPFDGAWPLSGTYATHMVLRAHQPVALVPPELGDVPASIASCAGATVMAAFDAARTSAHPIEGKRVLIVGLGMLGLIAVEAAVHAGAQVTATDPNSHRRELAVQLGASTTAPVENSLTTDLAENFDVAMEFSGSPHGVITCVNSLDVGGVAVLAGSVADSPDLNVDPEWIVRGWRTITGIHNYEARHLNQAIEFLSESKIDWNRVTDGPITLDQVPAAFRRPTGEGMRTVVDVVR</sequence>
<evidence type="ECO:0000313" key="10">
    <source>
        <dbReference type="EMBL" id="TRX48440.1"/>
    </source>
</evidence>
<dbReference type="InterPro" id="IPR036291">
    <property type="entry name" value="NAD(P)-bd_dom_sf"/>
</dbReference>
<dbReference type="EMBL" id="VKDI01000017">
    <property type="protein sequence ID" value="TRX48440.1"/>
    <property type="molecule type" value="Genomic_DNA"/>
</dbReference>
<dbReference type="InterPro" id="IPR017743">
    <property type="entry name" value="ADH_phosphonate_catab-assoc"/>
</dbReference>
<evidence type="ECO:0000256" key="7">
    <source>
        <dbReference type="ARBA" id="ARBA00023027"/>
    </source>
</evidence>
<dbReference type="RefSeq" id="WP_144014815.1">
    <property type="nucleotide sequence ID" value="NZ_VKDI01000017.1"/>
</dbReference>
<accession>A0ABY3CSZ4</accession>
<gene>
    <name evidence="10" type="ORF">FNY88_08340</name>
</gene>
<dbReference type="Gene3D" id="3.90.180.10">
    <property type="entry name" value="Medium-chain alcohol dehydrogenases, catalytic domain"/>
    <property type="match status" value="1"/>
</dbReference>
<evidence type="ECO:0000256" key="1">
    <source>
        <dbReference type="ARBA" id="ARBA00001947"/>
    </source>
</evidence>
<proteinExistence type="inferred from homology"/>
<dbReference type="SUPFAM" id="SSF50129">
    <property type="entry name" value="GroES-like"/>
    <property type="match status" value="1"/>
</dbReference>
<dbReference type="InterPro" id="IPR013154">
    <property type="entry name" value="ADH-like_N"/>
</dbReference>
<organism evidence="10 11">
    <name type="scientific">Corynebacterium guaraldiae</name>
    <dbReference type="NCBI Taxonomy" id="3051103"/>
    <lineage>
        <taxon>Bacteria</taxon>
        <taxon>Bacillati</taxon>
        <taxon>Actinomycetota</taxon>
        <taxon>Actinomycetes</taxon>
        <taxon>Mycobacteriales</taxon>
        <taxon>Corynebacteriaceae</taxon>
        <taxon>Corynebacterium</taxon>
    </lineage>
</organism>
<name>A0ABY3CSZ4_9CORY</name>
<evidence type="ECO:0000313" key="11">
    <source>
        <dbReference type="Proteomes" id="UP000316859"/>
    </source>
</evidence>
<evidence type="ECO:0000259" key="9">
    <source>
        <dbReference type="Pfam" id="PF08240"/>
    </source>
</evidence>
<evidence type="ECO:0000259" key="8">
    <source>
        <dbReference type="Pfam" id="PF00107"/>
    </source>
</evidence>
<dbReference type="NCBIfam" id="TIGR03366">
    <property type="entry name" value="HpnZ_proposed"/>
    <property type="match status" value="1"/>
</dbReference>
<dbReference type="SUPFAM" id="SSF51735">
    <property type="entry name" value="NAD(P)-binding Rossmann-fold domains"/>
    <property type="match status" value="1"/>
</dbReference>
<dbReference type="PANTHER" id="PTHR42940">
    <property type="entry name" value="ALCOHOL DEHYDROGENASE 1-RELATED"/>
    <property type="match status" value="1"/>
</dbReference>
<dbReference type="InterPro" id="IPR013149">
    <property type="entry name" value="ADH-like_C"/>
</dbReference>
<evidence type="ECO:0000256" key="2">
    <source>
        <dbReference type="ARBA" id="ARBA00008072"/>
    </source>
</evidence>
<comment type="caution">
    <text evidence="10">The sequence shown here is derived from an EMBL/GenBank/DDBJ whole genome shotgun (WGS) entry which is preliminary data.</text>
</comment>
<dbReference type="EC" id="1.1.1.1" evidence="3"/>
<reference evidence="10 11" key="1">
    <citation type="submission" date="2019-07" db="EMBL/GenBank/DDBJ databases">
        <title>Draft genome of C. aurimucosum strain 2299.</title>
        <authorList>
            <person name="Pacheco L.G.C."/>
            <person name="Aguiar E.R.G.R."/>
            <person name="Santos C.S."/>
            <person name="Rocha D.J.P.G."/>
            <person name="Sant'Anna L.O."/>
            <person name="Mattos-Guaraldi A.L."/>
            <person name="Santos L.S."/>
        </authorList>
    </citation>
    <scope>NUCLEOTIDE SEQUENCE [LARGE SCALE GENOMIC DNA]</scope>
    <source>
        <strain evidence="10 11">2299</strain>
    </source>
</reference>